<accession>A0A7N0TG85</accession>
<dbReference type="InterPro" id="IPR013747">
    <property type="entry name" value="ACP_syn_III_C"/>
</dbReference>
<dbReference type="GO" id="GO:0006633">
    <property type="term" value="P:fatty acid biosynthetic process"/>
    <property type="evidence" value="ECO:0007669"/>
    <property type="project" value="UniProtKB-UniPathway"/>
</dbReference>
<name>A0A7N0TG85_KALFE</name>
<dbReference type="UniPathway" id="UPA00094"/>
<dbReference type="AlphaFoldDB" id="A0A7N0TG85"/>
<keyword evidence="7" id="KW-0812">Transmembrane</keyword>
<keyword evidence="3 6" id="KW-0808">Transferase</keyword>
<dbReference type="OMA" id="WKKIWPP"/>
<evidence type="ECO:0000256" key="2">
    <source>
        <dbReference type="ARBA" id="ARBA00005531"/>
    </source>
</evidence>
<keyword evidence="11" id="KW-1185">Reference proteome</keyword>
<dbReference type="PIRSF" id="PIRSF036417">
    <property type="entry name" value="3-ktacl-CoA_syn"/>
    <property type="match status" value="1"/>
</dbReference>
<comment type="catalytic activity">
    <reaction evidence="5">
        <text>a very-long-chain acyl-CoA + malonyl-CoA + H(+) = a very-long-chain 3-oxoacyl-CoA + CO2 + CoA</text>
        <dbReference type="Rhea" id="RHEA:32727"/>
        <dbReference type="ChEBI" id="CHEBI:15378"/>
        <dbReference type="ChEBI" id="CHEBI:16526"/>
        <dbReference type="ChEBI" id="CHEBI:57287"/>
        <dbReference type="ChEBI" id="CHEBI:57384"/>
        <dbReference type="ChEBI" id="CHEBI:90725"/>
        <dbReference type="ChEBI" id="CHEBI:90736"/>
        <dbReference type="EC" id="2.3.1.199"/>
    </reaction>
</comment>
<evidence type="ECO:0000256" key="4">
    <source>
        <dbReference type="ARBA" id="ARBA00023315"/>
    </source>
</evidence>
<evidence type="ECO:0000256" key="5">
    <source>
        <dbReference type="ARBA" id="ARBA00047375"/>
    </source>
</evidence>
<dbReference type="Proteomes" id="UP000594263">
    <property type="component" value="Unplaced"/>
</dbReference>
<dbReference type="Gene3D" id="3.40.47.10">
    <property type="match status" value="1"/>
</dbReference>
<evidence type="ECO:0000256" key="7">
    <source>
        <dbReference type="SAM" id="Phobius"/>
    </source>
</evidence>
<dbReference type="InterPro" id="IPR012392">
    <property type="entry name" value="3-ktacl-CoA_syn"/>
</dbReference>
<dbReference type="InterPro" id="IPR013601">
    <property type="entry name" value="FAE1_typ3_polyketide_synth"/>
</dbReference>
<dbReference type="GO" id="GO:0009922">
    <property type="term" value="F:fatty acid elongase activity"/>
    <property type="evidence" value="ECO:0007669"/>
    <property type="project" value="UniProtKB-EC"/>
</dbReference>
<feature type="domain" description="FAE" evidence="8">
    <location>
        <begin position="37"/>
        <end position="322"/>
    </location>
</feature>
<keyword evidence="7" id="KW-1133">Transmembrane helix</keyword>
<feature type="transmembrane region" description="Helical" evidence="7">
    <location>
        <begin position="12"/>
        <end position="34"/>
    </location>
</feature>
<dbReference type="EC" id="2.3.1.-" evidence="6"/>
<organism evidence="10 11">
    <name type="scientific">Kalanchoe fedtschenkoi</name>
    <name type="common">Lavender scallops</name>
    <name type="synonym">South American air plant</name>
    <dbReference type="NCBI Taxonomy" id="63787"/>
    <lineage>
        <taxon>Eukaryota</taxon>
        <taxon>Viridiplantae</taxon>
        <taxon>Streptophyta</taxon>
        <taxon>Embryophyta</taxon>
        <taxon>Tracheophyta</taxon>
        <taxon>Spermatophyta</taxon>
        <taxon>Magnoliopsida</taxon>
        <taxon>eudicotyledons</taxon>
        <taxon>Gunneridae</taxon>
        <taxon>Pentapetalae</taxon>
        <taxon>Saxifragales</taxon>
        <taxon>Crassulaceae</taxon>
        <taxon>Kalanchoe</taxon>
    </lineage>
</organism>
<proteinExistence type="inferred from homology"/>
<dbReference type="PANTHER" id="PTHR31561">
    <property type="entry name" value="3-KETOACYL-COA SYNTHASE"/>
    <property type="match status" value="1"/>
</dbReference>
<evidence type="ECO:0000259" key="8">
    <source>
        <dbReference type="Pfam" id="PF08392"/>
    </source>
</evidence>
<dbReference type="Pfam" id="PF08541">
    <property type="entry name" value="ACP_syn_III_C"/>
    <property type="match status" value="1"/>
</dbReference>
<dbReference type="GO" id="GO:0016020">
    <property type="term" value="C:membrane"/>
    <property type="evidence" value="ECO:0007669"/>
    <property type="project" value="InterPro"/>
</dbReference>
<keyword evidence="7" id="KW-0472">Membrane</keyword>
<dbReference type="Gramene" id="Kaladp0036s0094.1.v1.1">
    <property type="protein sequence ID" value="Kaladp0036s0094.1.v1.1"/>
    <property type="gene ID" value="Kaladp0036s0094.v1.1"/>
</dbReference>
<feature type="domain" description="Beta-ketoacyl-[acyl-carrier-protein] synthase III C-terminal" evidence="9">
    <location>
        <begin position="348"/>
        <end position="426"/>
    </location>
</feature>
<evidence type="ECO:0000256" key="1">
    <source>
        <dbReference type="ARBA" id="ARBA00005194"/>
    </source>
</evidence>
<dbReference type="EnsemblPlants" id="Kaladp0036s0094.1.v1.1">
    <property type="protein sequence ID" value="Kaladp0036s0094.1.v1.1"/>
    <property type="gene ID" value="Kaladp0036s0094.v1.1"/>
</dbReference>
<dbReference type="CDD" id="cd00831">
    <property type="entry name" value="CHS_like"/>
    <property type="match status" value="1"/>
</dbReference>
<comment type="similarity">
    <text evidence="2 6">Belongs to the thiolase-like superfamily. Chalcone/stilbene synthases family.</text>
</comment>
<dbReference type="SUPFAM" id="SSF53901">
    <property type="entry name" value="Thiolase-like"/>
    <property type="match status" value="2"/>
</dbReference>
<protein>
    <recommendedName>
        <fullName evidence="6">3-ketoacyl-CoA synthase</fullName>
        <ecNumber evidence="6">2.3.1.-</ecNumber>
    </recommendedName>
</protein>
<sequence>MESSAFIKFEFLGVVLFLTHPVLLTLITLLYVLARRSSRRNRVYLIDFVCYRPPDSLRVPIPSFIEHMQIHKNFQEDVGDFQRKVLERSGLGNETYLPPGLHMIPPKMSLASTLSEMETVLFSTAADLFSKHDIKPECIDILICNCSLVAPVPSVASMVVNRFGLRADIKSFNLSGMGCSAGILSVNLAKNLLKVHPNSTALVLSMESVSSNMYLGDVKSMLLANCLFRMGGAAVLLSNRKQDEGRAKYELRHVITTHLGHRDSSSFNCVMHEQDEQGLAGVSLSRAVPYVAGEALKTNMAVLAPLVLPYSELIFFGLSVVWNRIWPVAASRKGGGGTRIPDFKKAFNHFCIHAGGKAVVEGIGDHLKLRDTDIEASKMTLQRFGNTSSSSTWYAFSYLEAKGVVRNGASVWQVALGSGFKCNSAMTLSIFSQPSSKFHKFVYITTFNFDVSIIIIVVMNA</sequence>
<keyword evidence="4 6" id="KW-0012">Acyltransferase</keyword>
<evidence type="ECO:0000313" key="10">
    <source>
        <dbReference type="EnsemblPlants" id="Kaladp0036s0094.1.v1.1"/>
    </source>
</evidence>
<comment type="pathway">
    <text evidence="1 6">Lipid metabolism; fatty acid biosynthesis.</text>
</comment>
<evidence type="ECO:0000256" key="3">
    <source>
        <dbReference type="ARBA" id="ARBA00022679"/>
    </source>
</evidence>
<reference evidence="10" key="1">
    <citation type="submission" date="2021-01" db="UniProtKB">
        <authorList>
            <consortium name="EnsemblPlants"/>
        </authorList>
    </citation>
    <scope>IDENTIFICATION</scope>
</reference>
<evidence type="ECO:0000259" key="9">
    <source>
        <dbReference type="Pfam" id="PF08541"/>
    </source>
</evidence>
<dbReference type="InterPro" id="IPR016039">
    <property type="entry name" value="Thiolase-like"/>
</dbReference>
<evidence type="ECO:0000313" key="11">
    <source>
        <dbReference type="Proteomes" id="UP000594263"/>
    </source>
</evidence>
<dbReference type="Pfam" id="PF08392">
    <property type="entry name" value="FAE1_CUT1_RppA"/>
    <property type="match status" value="1"/>
</dbReference>
<evidence type="ECO:0000256" key="6">
    <source>
        <dbReference type="PIRNR" id="PIRNR036417"/>
    </source>
</evidence>